<feature type="signal peptide" evidence="7">
    <location>
        <begin position="1"/>
        <end position="22"/>
    </location>
</feature>
<evidence type="ECO:0000256" key="7">
    <source>
        <dbReference type="SAM" id="SignalP"/>
    </source>
</evidence>
<proteinExistence type="inferred from homology"/>
<evidence type="ECO:0000313" key="9">
    <source>
        <dbReference type="Proteomes" id="UP001457282"/>
    </source>
</evidence>
<accession>A0AAW1WCJ3</accession>
<evidence type="ECO:0000256" key="5">
    <source>
        <dbReference type="ARBA" id="ARBA00022782"/>
    </source>
</evidence>
<dbReference type="GO" id="GO:0033612">
    <property type="term" value="F:receptor serine/threonine kinase binding"/>
    <property type="evidence" value="ECO:0007669"/>
    <property type="project" value="InterPro"/>
</dbReference>
<dbReference type="EMBL" id="JBEDUW010000006">
    <property type="protein sequence ID" value="KAK9920972.1"/>
    <property type="molecule type" value="Genomic_DNA"/>
</dbReference>
<comment type="subcellular location">
    <subcellularLocation>
        <location evidence="1">Secreted</location>
    </subcellularLocation>
</comment>
<keyword evidence="5" id="KW-0221">Differentiation</keyword>
<sequence>MASKSVAFFLVLAVATCSLVLIIDVQAAAAAADCKDSGHGCFPTEGAVSLKSTQNRKMVAGLKEKNMELVGVELRKVPSGPDPLHHNGNSPKPRTDP</sequence>
<keyword evidence="4 7" id="KW-0732">Signal</keyword>
<feature type="compositionally biased region" description="Polar residues" evidence="6">
    <location>
        <begin position="87"/>
        <end position="97"/>
    </location>
</feature>
<reference evidence="8 9" key="1">
    <citation type="journal article" date="2023" name="G3 (Bethesda)">
        <title>A chromosome-length genome assembly and annotation of blackberry (Rubus argutus, cv. 'Hillquist').</title>
        <authorList>
            <person name="Bruna T."/>
            <person name="Aryal R."/>
            <person name="Dudchenko O."/>
            <person name="Sargent D.J."/>
            <person name="Mead D."/>
            <person name="Buti M."/>
            <person name="Cavallini A."/>
            <person name="Hytonen T."/>
            <person name="Andres J."/>
            <person name="Pham M."/>
            <person name="Weisz D."/>
            <person name="Mascagni F."/>
            <person name="Usai G."/>
            <person name="Natali L."/>
            <person name="Bassil N."/>
            <person name="Fernandez G.E."/>
            <person name="Lomsadze A."/>
            <person name="Armour M."/>
            <person name="Olukolu B."/>
            <person name="Poorten T."/>
            <person name="Britton C."/>
            <person name="Davik J."/>
            <person name="Ashrafi H."/>
            <person name="Aiden E.L."/>
            <person name="Borodovsky M."/>
            <person name="Worthington M."/>
        </authorList>
    </citation>
    <scope>NUCLEOTIDE SEQUENCE [LARGE SCALE GENOMIC DNA]</scope>
    <source>
        <strain evidence="8">PI 553951</strain>
    </source>
</reference>
<comment type="caution">
    <text evidence="8">The sequence shown here is derived from an EMBL/GenBank/DDBJ whole genome shotgun (WGS) entry which is preliminary data.</text>
</comment>
<keyword evidence="9" id="KW-1185">Reference proteome</keyword>
<evidence type="ECO:0000256" key="1">
    <source>
        <dbReference type="ARBA" id="ARBA00004613"/>
    </source>
</evidence>
<organism evidence="8 9">
    <name type="scientific">Rubus argutus</name>
    <name type="common">Southern blackberry</name>
    <dbReference type="NCBI Taxonomy" id="59490"/>
    <lineage>
        <taxon>Eukaryota</taxon>
        <taxon>Viridiplantae</taxon>
        <taxon>Streptophyta</taxon>
        <taxon>Embryophyta</taxon>
        <taxon>Tracheophyta</taxon>
        <taxon>Spermatophyta</taxon>
        <taxon>Magnoliopsida</taxon>
        <taxon>eudicotyledons</taxon>
        <taxon>Gunneridae</taxon>
        <taxon>Pentapetalae</taxon>
        <taxon>rosids</taxon>
        <taxon>fabids</taxon>
        <taxon>Rosales</taxon>
        <taxon>Rosaceae</taxon>
        <taxon>Rosoideae</taxon>
        <taxon>Rosoideae incertae sedis</taxon>
        <taxon>Rubus</taxon>
    </lineage>
</organism>
<evidence type="ECO:0000256" key="3">
    <source>
        <dbReference type="ARBA" id="ARBA00022525"/>
    </source>
</evidence>
<evidence type="ECO:0000313" key="8">
    <source>
        <dbReference type="EMBL" id="KAK9920972.1"/>
    </source>
</evidence>
<dbReference type="GO" id="GO:0005576">
    <property type="term" value="C:extracellular region"/>
    <property type="evidence" value="ECO:0007669"/>
    <property type="project" value="UniProtKB-SubCell"/>
</dbReference>
<dbReference type="AlphaFoldDB" id="A0AAW1WCJ3"/>
<gene>
    <name evidence="8" type="ORF">M0R45_029506</name>
</gene>
<dbReference type="PANTHER" id="PTHR36349">
    <property type="entry name" value="PROTEIN CLAVATA 3"/>
    <property type="match status" value="1"/>
</dbReference>
<dbReference type="Proteomes" id="UP001457282">
    <property type="component" value="Unassembled WGS sequence"/>
</dbReference>
<protein>
    <submittedName>
        <fullName evidence="8">Uncharacterized protein</fullName>
    </submittedName>
</protein>
<dbReference type="GO" id="GO:0030154">
    <property type="term" value="P:cell differentiation"/>
    <property type="evidence" value="ECO:0007669"/>
    <property type="project" value="UniProtKB-KW"/>
</dbReference>
<dbReference type="PANTHER" id="PTHR36349:SF2">
    <property type="entry name" value="PROTEIN CLAVATA 3"/>
    <property type="match status" value="1"/>
</dbReference>
<name>A0AAW1WCJ3_RUBAR</name>
<comment type="similarity">
    <text evidence="2">Belongs to the CLV3/ESR signal peptide family.</text>
</comment>
<feature type="region of interest" description="Disordered" evidence="6">
    <location>
        <begin position="74"/>
        <end position="97"/>
    </location>
</feature>
<keyword evidence="3" id="KW-0964">Secreted</keyword>
<evidence type="ECO:0000256" key="6">
    <source>
        <dbReference type="SAM" id="MobiDB-lite"/>
    </source>
</evidence>
<evidence type="ECO:0000256" key="2">
    <source>
        <dbReference type="ARBA" id="ARBA00005416"/>
    </source>
</evidence>
<evidence type="ECO:0000256" key="4">
    <source>
        <dbReference type="ARBA" id="ARBA00022729"/>
    </source>
</evidence>
<dbReference type="InterPro" id="IPR044962">
    <property type="entry name" value="CLV3/ESR"/>
</dbReference>
<feature type="chain" id="PRO_5043553605" evidence="7">
    <location>
        <begin position="23"/>
        <end position="97"/>
    </location>
</feature>